<proteinExistence type="predicted"/>
<sequence length="322" mass="35971">MTRTVFVSSTFVDLQTHRKAIWDMLAKFDVTVRGMEQFGARTETPLQTCLIEVDQSDIYVGVMSFRLGSIEPTSGKSYTQLEYERAIALSKKVFIYLVDEENALVPVRFIDRGESQEKLDSFKSILRERHTIETYTNEADLVAKVKRDLERHISPRGGIESNPDEFSFSAARLKTFMLLPKAVAGTEIRLRLHVEGRPYPASRVVCQAFNLEFGGTVGLPISVLEPKGIESSDLPDLYISAKHATELLPIAKGDVLDGYMKMHFSSKKIDSVRARFRPHTDYPNISAAASVLGEAVHYEADSRLALELSKTLEFKSGSASAV</sequence>
<feature type="domain" description="DUF4062" evidence="1">
    <location>
        <begin position="5"/>
        <end position="86"/>
    </location>
</feature>
<protein>
    <submittedName>
        <fullName evidence="2">DUF4062 domain-containing protein</fullName>
    </submittedName>
</protein>
<dbReference type="RefSeq" id="WP_371434724.1">
    <property type="nucleotide sequence ID" value="NZ_JBHSRS010000001.1"/>
</dbReference>
<accession>A0ABW1TRL1</accession>
<dbReference type="EMBL" id="JBHSRS010000001">
    <property type="protein sequence ID" value="MFC6279682.1"/>
    <property type="molecule type" value="Genomic_DNA"/>
</dbReference>
<comment type="caution">
    <text evidence="2">The sequence shown here is derived from an EMBL/GenBank/DDBJ whole genome shotgun (WGS) entry which is preliminary data.</text>
</comment>
<evidence type="ECO:0000313" key="2">
    <source>
        <dbReference type="EMBL" id="MFC6279682.1"/>
    </source>
</evidence>
<dbReference type="Pfam" id="PF13271">
    <property type="entry name" value="DUF4062"/>
    <property type="match status" value="1"/>
</dbReference>
<organism evidence="2 3">
    <name type="scientific">Polaromonas aquatica</name>
    <dbReference type="NCBI Taxonomy" id="332657"/>
    <lineage>
        <taxon>Bacteria</taxon>
        <taxon>Pseudomonadati</taxon>
        <taxon>Pseudomonadota</taxon>
        <taxon>Betaproteobacteria</taxon>
        <taxon>Burkholderiales</taxon>
        <taxon>Comamonadaceae</taxon>
        <taxon>Polaromonas</taxon>
    </lineage>
</organism>
<reference evidence="3" key="1">
    <citation type="journal article" date="2019" name="Int. J. Syst. Evol. Microbiol.">
        <title>The Global Catalogue of Microorganisms (GCM) 10K type strain sequencing project: providing services to taxonomists for standard genome sequencing and annotation.</title>
        <authorList>
            <consortium name="The Broad Institute Genomics Platform"/>
            <consortium name="The Broad Institute Genome Sequencing Center for Infectious Disease"/>
            <person name="Wu L."/>
            <person name="Ma J."/>
        </authorList>
    </citation>
    <scope>NUCLEOTIDE SEQUENCE [LARGE SCALE GENOMIC DNA]</scope>
    <source>
        <strain evidence="3">CCUG 39402</strain>
    </source>
</reference>
<keyword evidence="3" id="KW-1185">Reference proteome</keyword>
<name>A0ABW1TRL1_9BURK</name>
<dbReference type="Proteomes" id="UP001596270">
    <property type="component" value="Unassembled WGS sequence"/>
</dbReference>
<evidence type="ECO:0000313" key="3">
    <source>
        <dbReference type="Proteomes" id="UP001596270"/>
    </source>
</evidence>
<gene>
    <name evidence="2" type="ORF">ACFQND_00320</name>
</gene>
<dbReference type="InterPro" id="IPR025139">
    <property type="entry name" value="DUF4062"/>
</dbReference>
<evidence type="ECO:0000259" key="1">
    <source>
        <dbReference type="Pfam" id="PF13271"/>
    </source>
</evidence>